<reference evidence="17 18" key="1">
    <citation type="submission" date="2016-11" db="EMBL/GenBank/DDBJ databases">
        <authorList>
            <person name="Varghese N."/>
            <person name="Submissions S."/>
        </authorList>
    </citation>
    <scope>NUCLEOTIDE SEQUENCE [LARGE SCALE GENOMIC DNA]</scope>
    <source>
        <strain evidence="17 18">DSM 15287</strain>
    </source>
</reference>
<dbReference type="AlphaFoldDB" id="A0A1M6C7P5"/>
<evidence type="ECO:0000256" key="13">
    <source>
        <dbReference type="ARBA" id="ARBA00023102"/>
    </source>
</evidence>
<sequence>MTSSDMEYLTIALPKGKLFEPSVKLLAELGYTAEGLSENSRKLVIVNETKKIKFIITKTADLPTYVEYGAADIGIIGKDVLLEEAKHVYELVDLKFGYCRLMVAVPQALKQEKFSDYAHMRVATKYPNIAERFFHSMGIQVEIIKLNGSIELAPMVGLAEMIVDIVETGRTLKENQLIEVAQIEPATARFIANRVSFKMKFDRINQLTKDLQELVTRGGVK</sequence>
<keyword evidence="13 15" id="KW-0368">Histidine biosynthesis</keyword>
<evidence type="ECO:0000259" key="16">
    <source>
        <dbReference type="Pfam" id="PF01634"/>
    </source>
</evidence>
<dbReference type="Pfam" id="PF01634">
    <property type="entry name" value="HisG"/>
    <property type="match status" value="1"/>
</dbReference>
<dbReference type="OrthoDB" id="9801867at2"/>
<evidence type="ECO:0000256" key="4">
    <source>
        <dbReference type="ARBA" id="ARBA00009489"/>
    </source>
</evidence>
<gene>
    <name evidence="15" type="primary">hisG</name>
    <name evidence="17" type="ORF">SAMN02745170_00651</name>
</gene>
<dbReference type="GO" id="GO:0003879">
    <property type="term" value="F:ATP phosphoribosyltransferase activity"/>
    <property type="evidence" value="ECO:0007669"/>
    <property type="project" value="UniProtKB-UniRule"/>
</dbReference>
<evidence type="ECO:0000256" key="12">
    <source>
        <dbReference type="ARBA" id="ARBA00022840"/>
    </source>
</evidence>
<dbReference type="FunFam" id="3.40.190.10:FF:000008">
    <property type="entry name" value="ATP phosphoribosyltransferase"/>
    <property type="match status" value="1"/>
</dbReference>
<comment type="domain">
    <text evidence="15">Lacks the C-terminal regulatory region which is replaced by HisZ.</text>
</comment>
<dbReference type="InterPro" id="IPR024893">
    <property type="entry name" value="ATP_PRibTrfase_HisG_short"/>
</dbReference>
<evidence type="ECO:0000256" key="2">
    <source>
        <dbReference type="ARBA" id="ARBA00004496"/>
    </source>
</evidence>
<comment type="pathway">
    <text evidence="3 15">Amino-acid biosynthesis; L-histidine biosynthesis; L-histidine from 5-phospho-alpha-D-ribose 1-diphosphate: step 1/9.</text>
</comment>
<keyword evidence="7 15" id="KW-0963">Cytoplasm</keyword>
<evidence type="ECO:0000256" key="7">
    <source>
        <dbReference type="ARBA" id="ARBA00022490"/>
    </source>
</evidence>
<evidence type="ECO:0000256" key="5">
    <source>
        <dbReference type="ARBA" id="ARBA00011946"/>
    </source>
</evidence>
<keyword evidence="18" id="KW-1185">Reference proteome</keyword>
<organism evidence="17 18">
    <name type="scientific">Propionispora hippei DSM 15287</name>
    <dbReference type="NCBI Taxonomy" id="1123003"/>
    <lineage>
        <taxon>Bacteria</taxon>
        <taxon>Bacillati</taxon>
        <taxon>Bacillota</taxon>
        <taxon>Negativicutes</taxon>
        <taxon>Selenomonadales</taxon>
        <taxon>Sporomusaceae</taxon>
        <taxon>Propionispora</taxon>
    </lineage>
</organism>
<dbReference type="PANTHER" id="PTHR21403">
    <property type="entry name" value="ATP PHOSPHORIBOSYLTRANSFERASE ATP-PRTASE"/>
    <property type="match status" value="1"/>
</dbReference>
<evidence type="ECO:0000256" key="15">
    <source>
        <dbReference type="HAMAP-Rule" id="MF_01018"/>
    </source>
</evidence>
<comment type="subunit">
    <text evidence="15">Heteromultimer composed of HisG and HisZ subunits.</text>
</comment>
<evidence type="ECO:0000313" key="18">
    <source>
        <dbReference type="Proteomes" id="UP000322917"/>
    </source>
</evidence>
<dbReference type="EMBL" id="FQZD01000005">
    <property type="protein sequence ID" value="SHI57026.1"/>
    <property type="molecule type" value="Genomic_DNA"/>
</dbReference>
<dbReference type="GO" id="GO:0005737">
    <property type="term" value="C:cytoplasm"/>
    <property type="evidence" value="ECO:0007669"/>
    <property type="project" value="UniProtKB-SubCell"/>
</dbReference>
<evidence type="ECO:0000256" key="8">
    <source>
        <dbReference type="ARBA" id="ARBA00022605"/>
    </source>
</evidence>
<dbReference type="GO" id="GO:0005524">
    <property type="term" value="F:ATP binding"/>
    <property type="evidence" value="ECO:0007669"/>
    <property type="project" value="UniProtKB-KW"/>
</dbReference>
<comment type="catalytic activity">
    <reaction evidence="1 15">
        <text>1-(5-phospho-beta-D-ribosyl)-ATP + diphosphate = 5-phospho-alpha-D-ribose 1-diphosphate + ATP</text>
        <dbReference type="Rhea" id="RHEA:18473"/>
        <dbReference type="ChEBI" id="CHEBI:30616"/>
        <dbReference type="ChEBI" id="CHEBI:33019"/>
        <dbReference type="ChEBI" id="CHEBI:58017"/>
        <dbReference type="ChEBI" id="CHEBI:73183"/>
        <dbReference type="EC" id="2.4.2.17"/>
    </reaction>
</comment>
<protein>
    <recommendedName>
        <fullName evidence="6 15">ATP phosphoribosyltransferase</fullName>
        <shortName evidence="15">ATP-PRT</shortName>
        <shortName evidence="15">ATP-PRTase</shortName>
        <ecNumber evidence="5 15">2.4.2.17</ecNumber>
    </recommendedName>
</protein>
<name>A0A1M6C7P5_9FIRM</name>
<comment type="subcellular location">
    <subcellularLocation>
        <location evidence="2 15">Cytoplasm</location>
    </subcellularLocation>
</comment>
<dbReference type="InterPro" id="IPR001348">
    <property type="entry name" value="ATP_PRibTrfase_HisG"/>
</dbReference>
<evidence type="ECO:0000256" key="6">
    <source>
        <dbReference type="ARBA" id="ARBA00020998"/>
    </source>
</evidence>
<evidence type="ECO:0000256" key="1">
    <source>
        <dbReference type="ARBA" id="ARBA00000915"/>
    </source>
</evidence>
<dbReference type="GO" id="GO:0000105">
    <property type="term" value="P:L-histidine biosynthetic process"/>
    <property type="evidence" value="ECO:0007669"/>
    <property type="project" value="UniProtKB-UniRule"/>
</dbReference>
<dbReference type="SUPFAM" id="SSF53850">
    <property type="entry name" value="Periplasmic binding protein-like II"/>
    <property type="match status" value="1"/>
</dbReference>
<evidence type="ECO:0000256" key="14">
    <source>
        <dbReference type="ARBA" id="ARBA00024861"/>
    </source>
</evidence>
<dbReference type="EC" id="2.4.2.17" evidence="5 15"/>
<dbReference type="PROSITE" id="PS01316">
    <property type="entry name" value="ATP_P_PHORIBOSYLTR"/>
    <property type="match status" value="1"/>
</dbReference>
<comment type="function">
    <text evidence="14 15">Catalyzes the condensation of ATP and 5-phosphoribose 1-diphosphate to form N'-(5'-phosphoribosyl)-ATP (PR-ATP). Has a crucial role in the pathway because the rate of histidine biosynthesis seems to be controlled primarily by regulation of HisG enzymatic activity.</text>
</comment>
<dbReference type="Gene3D" id="3.40.190.10">
    <property type="entry name" value="Periplasmic binding protein-like II"/>
    <property type="match status" value="2"/>
</dbReference>
<evidence type="ECO:0000256" key="11">
    <source>
        <dbReference type="ARBA" id="ARBA00022741"/>
    </source>
</evidence>
<evidence type="ECO:0000256" key="9">
    <source>
        <dbReference type="ARBA" id="ARBA00022676"/>
    </source>
</evidence>
<keyword evidence="8 15" id="KW-0028">Amino-acid biosynthesis</keyword>
<keyword evidence="9 15" id="KW-0328">Glycosyltransferase</keyword>
<dbReference type="RefSeq" id="WP_149733523.1">
    <property type="nucleotide sequence ID" value="NZ_FQZD01000005.1"/>
</dbReference>
<feature type="domain" description="ATP phosphoribosyltransferase catalytic" evidence="16">
    <location>
        <begin position="59"/>
        <end position="212"/>
    </location>
</feature>
<evidence type="ECO:0000313" key="17">
    <source>
        <dbReference type="EMBL" id="SHI57026.1"/>
    </source>
</evidence>
<dbReference type="InterPro" id="IPR018198">
    <property type="entry name" value="ATP_PRibTrfase_CS"/>
</dbReference>
<dbReference type="InterPro" id="IPR013820">
    <property type="entry name" value="ATP_PRibTrfase_cat"/>
</dbReference>
<accession>A0A1M6C7P5</accession>
<dbReference type="UniPathway" id="UPA00031">
    <property type="reaction ID" value="UER00006"/>
</dbReference>
<evidence type="ECO:0000256" key="3">
    <source>
        <dbReference type="ARBA" id="ARBA00004667"/>
    </source>
</evidence>
<dbReference type="PANTHER" id="PTHR21403:SF8">
    <property type="entry name" value="ATP PHOSPHORIBOSYLTRANSFERASE"/>
    <property type="match status" value="1"/>
</dbReference>
<evidence type="ECO:0000256" key="10">
    <source>
        <dbReference type="ARBA" id="ARBA00022679"/>
    </source>
</evidence>
<dbReference type="NCBIfam" id="TIGR00070">
    <property type="entry name" value="hisG"/>
    <property type="match status" value="1"/>
</dbReference>
<comment type="similarity">
    <text evidence="4 15">Belongs to the ATP phosphoribosyltransferase family. Short subfamily.</text>
</comment>
<keyword evidence="11 15" id="KW-0547">Nucleotide-binding</keyword>
<dbReference type="HAMAP" id="MF_01018">
    <property type="entry name" value="HisG_Short"/>
    <property type="match status" value="1"/>
</dbReference>
<proteinExistence type="inferred from homology"/>
<dbReference type="CDD" id="cd13595">
    <property type="entry name" value="PBP2_HisGs"/>
    <property type="match status" value="1"/>
</dbReference>
<dbReference type="Proteomes" id="UP000322917">
    <property type="component" value="Unassembled WGS sequence"/>
</dbReference>
<keyword evidence="12 15" id="KW-0067">ATP-binding</keyword>
<keyword evidence="10 15" id="KW-0808">Transferase</keyword>